<dbReference type="SUPFAM" id="SSF48403">
    <property type="entry name" value="Ankyrin repeat"/>
    <property type="match status" value="1"/>
</dbReference>
<feature type="transmembrane region" description="Helical" evidence="8">
    <location>
        <begin position="429"/>
        <end position="448"/>
    </location>
</feature>
<organism evidence="10 11">
    <name type="scientific">Dillenia turbinata</name>
    <dbReference type="NCBI Taxonomy" id="194707"/>
    <lineage>
        <taxon>Eukaryota</taxon>
        <taxon>Viridiplantae</taxon>
        <taxon>Streptophyta</taxon>
        <taxon>Embryophyta</taxon>
        <taxon>Tracheophyta</taxon>
        <taxon>Spermatophyta</taxon>
        <taxon>Magnoliopsida</taxon>
        <taxon>eudicotyledons</taxon>
        <taxon>Gunneridae</taxon>
        <taxon>Pentapetalae</taxon>
        <taxon>Dilleniales</taxon>
        <taxon>Dilleniaceae</taxon>
        <taxon>Dillenia</taxon>
    </lineage>
</organism>
<dbReference type="PANTHER" id="PTHR24186:SF50">
    <property type="entry name" value="ANKYRIN REPEAT-CONTAINING PROTEIN ITN1-LIKE ISOFORM X1"/>
    <property type="match status" value="1"/>
</dbReference>
<evidence type="ECO:0000256" key="8">
    <source>
        <dbReference type="SAM" id="Phobius"/>
    </source>
</evidence>
<keyword evidence="2 8" id="KW-0812">Transmembrane</keyword>
<protein>
    <submittedName>
        <fullName evidence="10">PGG domain</fullName>
    </submittedName>
</protein>
<accession>A0AAN8YWZ2</accession>
<keyword evidence="11" id="KW-1185">Reference proteome</keyword>
<keyword evidence="4 8" id="KW-1133">Transmembrane helix</keyword>
<comment type="subcellular location">
    <subcellularLocation>
        <location evidence="1">Membrane</location>
        <topology evidence="1">Multi-pass membrane protein</topology>
    </subcellularLocation>
</comment>
<dbReference type="InterPro" id="IPR026961">
    <property type="entry name" value="PGG_dom"/>
</dbReference>
<feature type="non-terminal residue" evidence="10">
    <location>
        <position position="574"/>
    </location>
</feature>
<dbReference type="AlphaFoldDB" id="A0AAN8YWZ2"/>
<feature type="transmembrane region" description="Helical" evidence="8">
    <location>
        <begin position="468"/>
        <end position="490"/>
    </location>
</feature>
<comment type="caution">
    <text evidence="10">The sequence shown here is derived from an EMBL/GenBank/DDBJ whole genome shotgun (WGS) entry which is preliminary data.</text>
</comment>
<feature type="repeat" description="ANK" evidence="7">
    <location>
        <begin position="222"/>
        <end position="249"/>
    </location>
</feature>
<dbReference type="PANTHER" id="PTHR24186">
    <property type="entry name" value="PROTEIN PHOSPHATASE 1 REGULATORY SUBUNIT"/>
    <property type="match status" value="1"/>
</dbReference>
<evidence type="ECO:0000256" key="3">
    <source>
        <dbReference type="ARBA" id="ARBA00022737"/>
    </source>
</evidence>
<evidence type="ECO:0000256" key="5">
    <source>
        <dbReference type="ARBA" id="ARBA00023043"/>
    </source>
</evidence>
<keyword evidence="3" id="KW-0677">Repeat</keyword>
<evidence type="ECO:0000259" key="9">
    <source>
        <dbReference type="Pfam" id="PF13962"/>
    </source>
</evidence>
<evidence type="ECO:0000256" key="7">
    <source>
        <dbReference type="PROSITE-ProRule" id="PRU00023"/>
    </source>
</evidence>
<sequence length="574" mass="62939">MDWDLFEAAESGDANILHQKPSLELNLNQTTPRGNTLLHIAATSNHREFAIQVISLCPSLLLKSNSNGDTPLHIAATTGHCELVEALLDGANQIVDIENRREARNIKKKMVTRVNKDNETVLDVALRHRRSCVGKLLVQLCPELLDRVGEYGETESALFLAVQGHLGDVVLRILETSPMCAFRGVSGMTALHAAVLKPTRRRGIVKILLERRPDMVKEVDSLGRTPLHYAALKGHHDIVRLILRTDASVAYILDKDGLSALHIAALSGYVDIMEILVQSCEYIWELRDENGRNVLHIAVIAERADMVKSILQMPKLVGLINERDREGNTPLHLAAASKKFAVITILARDKRVDKYAVNKDYYTARDEYLLTGKEISFRDAKARFHLAGSGGLLRHQVDAGEYIKGKLKHVNLEAKKGQATDSVRSLPDLHLVIATLIATVTFAAAFTLPGGLKPDPPGLGLANFVHKAAFKVFVISDSLSFLLSSTAIGLEFYAATSSTARPRFVRLTMNLIEVAIVGMGIAFASALYVVLVRSMPLALSAYRVELSKLTPSASIPFPSLRIKGDDTVISLALQ</sequence>
<evidence type="ECO:0000313" key="11">
    <source>
        <dbReference type="Proteomes" id="UP001370490"/>
    </source>
</evidence>
<feature type="repeat" description="ANK" evidence="7">
    <location>
        <begin position="326"/>
        <end position="346"/>
    </location>
</feature>
<dbReference type="Pfam" id="PF13962">
    <property type="entry name" value="PGG"/>
    <property type="match status" value="1"/>
</dbReference>
<dbReference type="PROSITE" id="PS50088">
    <property type="entry name" value="ANK_REPEAT"/>
    <property type="match status" value="4"/>
</dbReference>
<evidence type="ECO:0000256" key="2">
    <source>
        <dbReference type="ARBA" id="ARBA00022692"/>
    </source>
</evidence>
<evidence type="ECO:0000256" key="6">
    <source>
        <dbReference type="ARBA" id="ARBA00023136"/>
    </source>
</evidence>
<dbReference type="PROSITE" id="PS50297">
    <property type="entry name" value="ANK_REP_REGION"/>
    <property type="match status" value="4"/>
</dbReference>
<dbReference type="InterPro" id="IPR002110">
    <property type="entry name" value="Ankyrin_rpt"/>
</dbReference>
<dbReference type="Pfam" id="PF12796">
    <property type="entry name" value="Ank_2"/>
    <property type="match status" value="3"/>
</dbReference>
<dbReference type="Gene3D" id="1.25.40.20">
    <property type="entry name" value="Ankyrin repeat-containing domain"/>
    <property type="match status" value="3"/>
</dbReference>
<dbReference type="Proteomes" id="UP001370490">
    <property type="component" value="Unassembled WGS sequence"/>
</dbReference>
<proteinExistence type="predicted"/>
<evidence type="ECO:0000256" key="1">
    <source>
        <dbReference type="ARBA" id="ARBA00004141"/>
    </source>
</evidence>
<feature type="transmembrane region" description="Helical" evidence="8">
    <location>
        <begin position="511"/>
        <end position="531"/>
    </location>
</feature>
<feature type="repeat" description="ANK" evidence="7">
    <location>
        <begin position="256"/>
        <end position="278"/>
    </location>
</feature>
<keyword evidence="6 8" id="KW-0472">Membrane</keyword>
<dbReference type="InterPro" id="IPR036770">
    <property type="entry name" value="Ankyrin_rpt-contain_sf"/>
</dbReference>
<evidence type="ECO:0000313" key="10">
    <source>
        <dbReference type="EMBL" id="KAK6915390.1"/>
    </source>
</evidence>
<feature type="domain" description="PGG" evidence="9">
    <location>
        <begin position="428"/>
        <end position="530"/>
    </location>
</feature>
<gene>
    <name evidence="10" type="ORF">RJ641_020507</name>
</gene>
<reference evidence="10 11" key="1">
    <citation type="submission" date="2023-12" db="EMBL/GenBank/DDBJ databases">
        <title>A high-quality genome assembly for Dillenia turbinata (Dilleniales).</title>
        <authorList>
            <person name="Chanderbali A."/>
        </authorList>
    </citation>
    <scope>NUCLEOTIDE SEQUENCE [LARGE SCALE GENOMIC DNA]</scope>
    <source>
        <strain evidence="10">LSX21</strain>
        <tissue evidence="10">Leaf</tissue>
    </source>
</reference>
<name>A0AAN8YWZ2_9MAGN</name>
<dbReference type="SMART" id="SM00248">
    <property type="entry name" value="ANK"/>
    <property type="match status" value="7"/>
</dbReference>
<feature type="repeat" description="ANK" evidence="7">
    <location>
        <begin position="67"/>
        <end position="99"/>
    </location>
</feature>
<dbReference type="GO" id="GO:0005886">
    <property type="term" value="C:plasma membrane"/>
    <property type="evidence" value="ECO:0007669"/>
    <property type="project" value="TreeGrafter"/>
</dbReference>
<keyword evidence="5 7" id="KW-0040">ANK repeat</keyword>
<evidence type="ECO:0000256" key="4">
    <source>
        <dbReference type="ARBA" id="ARBA00022989"/>
    </source>
</evidence>
<dbReference type="EMBL" id="JBAMMX010000025">
    <property type="protein sequence ID" value="KAK6915390.1"/>
    <property type="molecule type" value="Genomic_DNA"/>
</dbReference>